<sequence length="349" mass="40354">MGLGVNWLAAAVALLLWLSWLLLRKRGTPPSKRSVRNGSTLGLEDPRNLMDLMSHIDLRGLPLFRLFLLPFCWSTKQGWRRCKISRVFWFVLVVNHLLRIRYSLRTVLKFSKEVHHLEIFIYRTAMMEFYACDEFVVGYLRFYWTKGKEGYRIIMDSGLILYVLDVFRCISRVQFYDNFSRVIFESPVTEFQSWITEVIPLYSICRNIDSDSDSTISRGLETFYRFAADLIAGEWGARRCYWMVMKPRRLHSGKPSTMYSDTKDEKPNEHDYPSSSDDTFIGVEQGTGVQDGIRGTKNYGDPGGVTFGGPSHDHFPTILSCWILPCVGQYSFRTTPIASTSQERPLFMG</sequence>
<dbReference type="AlphaFoldDB" id="A0AAD9WPC0"/>
<keyword evidence="2" id="KW-0812">Transmembrane</keyword>
<dbReference type="EMBL" id="JANJYI010000009">
    <property type="protein sequence ID" value="KAK2637562.1"/>
    <property type="molecule type" value="Genomic_DNA"/>
</dbReference>
<keyword evidence="2" id="KW-0472">Membrane</keyword>
<evidence type="ECO:0000256" key="2">
    <source>
        <dbReference type="SAM" id="Phobius"/>
    </source>
</evidence>
<gene>
    <name evidence="3" type="ORF">Ddye_032354</name>
</gene>
<name>A0AAD9WPC0_9ROSI</name>
<reference evidence="3" key="1">
    <citation type="journal article" date="2023" name="Plant J.">
        <title>Genome sequences and population genomics provide insights into the demographic history, inbreeding, and mutation load of two 'living fossil' tree species of Dipteronia.</title>
        <authorList>
            <person name="Feng Y."/>
            <person name="Comes H.P."/>
            <person name="Chen J."/>
            <person name="Zhu S."/>
            <person name="Lu R."/>
            <person name="Zhang X."/>
            <person name="Li P."/>
            <person name="Qiu J."/>
            <person name="Olsen K.M."/>
            <person name="Qiu Y."/>
        </authorList>
    </citation>
    <scope>NUCLEOTIDE SEQUENCE</scope>
    <source>
        <strain evidence="3">KIB01</strain>
    </source>
</reference>
<feature type="transmembrane region" description="Helical" evidence="2">
    <location>
        <begin position="6"/>
        <end position="23"/>
    </location>
</feature>
<organism evidence="3 4">
    <name type="scientific">Dipteronia dyeriana</name>
    <dbReference type="NCBI Taxonomy" id="168575"/>
    <lineage>
        <taxon>Eukaryota</taxon>
        <taxon>Viridiplantae</taxon>
        <taxon>Streptophyta</taxon>
        <taxon>Embryophyta</taxon>
        <taxon>Tracheophyta</taxon>
        <taxon>Spermatophyta</taxon>
        <taxon>Magnoliopsida</taxon>
        <taxon>eudicotyledons</taxon>
        <taxon>Gunneridae</taxon>
        <taxon>Pentapetalae</taxon>
        <taxon>rosids</taxon>
        <taxon>malvids</taxon>
        <taxon>Sapindales</taxon>
        <taxon>Sapindaceae</taxon>
        <taxon>Hippocastanoideae</taxon>
        <taxon>Acereae</taxon>
        <taxon>Dipteronia</taxon>
    </lineage>
</organism>
<accession>A0AAD9WPC0</accession>
<comment type="caution">
    <text evidence="3">The sequence shown here is derived from an EMBL/GenBank/DDBJ whole genome shotgun (WGS) entry which is preliminary data.</text>
</comment>
<protein>
    <submittedName>
        <fullName evidence="3">Uncharacterized protein</fullName>
    </submittedName>
</protein>
<keyword evidence="4" id="KW-1185">Reference proteome</keyword>
<feature type="compositionally biased region" description="Basic and acidic residues" evidence="1">
    <location>
        <begin position="261"/>
        <end position="272"/>
    </location>
</feature>
<evidence type="ECO:0000313" key="4">
    <source>
        <dbReference type="Proteomes" id="UP001280121"/>
    </source>
</evidence>
<evidence type="ECO:0000256" key="1">
    <source>
        <dbReference type="SAM" id="MobiDB-lite"/>
    </source>
</evidence>
<evidence type="ECO:0000313" key="3">
    <source>
        <dbReference type="EMBL" id="KAK2637562.1"/>
    </source>
</evidence>
<feature type="region of interest" description="Disordered" evidence="1">
    <location>
        <begin position="254"/>
        <end position="281"/>
    </location>
</feature>
<dbReference type="Proteomes" id="UP001280121">
    <property type="component" value="Unassembled WGS sequence"/>
</dbReference>
<keyword evidence="2" id="KW-1133">Transmembrane helix</keyword>
<proteinExistence type="predicted"/>